<dbReference type="SUPFAM" id="SSF55174">
    <property type="entry name" value="Alpha-L RNA-binding motif"/>
    <property type="match status" value="1"/>
</dbReference>
<keyword evidence="7" id="KW-1185">Reference proteome</keyword>
<comment type="similarity">
    <text evidence="1 4">Belongs to the pseudouridine synthase RsuA family.</text>
</comment>
<accession>A0ABS2MS32</accession>
<dbReference type="PANTHER" id="PTHR47683:SF2">
    <property type="entry name" value="RNA-BINDING S4 DOMAIN-CONTAINING PROTEIN"/>
    <property type="match status" value="1"/>
</dbReference>
<dbReference type="Gene3D" id="3.30.70.1560">
    <property type="entry name" value="Alpha-L RNA-binding motif"/>
    <property type="match status" value="1"/>
</dbReference>
<dbReference type="InterPro" id="IPR042092">
    <property type="entry name" value="PsdUridine_s_RsuA/RluB/E/F_cat"/>
</dbReference>
<dbReference type="Pfam" id="PF01479">
    <property type="entry name" value="S4"/>
    <property type="match status" value="1"/>
</dbReference>
<evidence type="ECO:0000313" key="6">
    <source>
        <dbReference type="EMBL" id="MBM7562199.1"/>
    </source>
</evidence>
<dbReference type="PROSITE" id="PS50889">
    <property type="entry name" value="S4"/>
    <property type="match status" value="1"/>
</dbReference>
<dbReference type="Gene3D" id="3.30.70.580">
    <property type="entry name" value="Pseudouridine synthase I, catalytic domain, N-terminal subdomain"/>
    <property type="match status" value="1"/>
</dbReference>
<sequence length="234" mass="26474">MRINKYLAESGVCSRREADRLIEAGKVTINGELATLGSQVNEGDQVTFEGKPVEPKDQKVYLAFYKPLGVECTANPKVKNNIIEYINYPVRIFPVGRLDKNSEGLILLTNDGELSNGILKARYHHEKEYVVRVNQELTDAFLNQMASGVEILDTKTRPCKVEKISATVFKIILTQGLNRQIRRMCDALGYKVVKLKRIRVLNIVLGDLAIGKWRHLDDKELSELRQVVYAKGTQ</sequence>
<dbReference type="InterPro" id="IPR000748">
    <property type="entry name" value="PsdUridine_synth_RsuA/RluB/E/F"/>
</dbReference>
<dbReference type="SMART" id="SM00363">
    <property type="entry name" value="S4"/>
    <property type="match status" value="1"/>
</dbReference>
<dbReference type="CDD" id="cd00165">
    <property type="entry name" value="S4"/>
    <property type="match status" value="1"/>
</dbReference>
<dbReference type="SUPFAM" id="SSF55120">
    <property type="entry name" value="Pseudouridine synthase"/>
    <property type="match status" value="1"/>
</dbReference>
<dbReference type="InterPro" id="IPR020094">
    <property type="entry name" value="TruA/RsuA/RluB/E/F_N"/>
</dbReference>
<dbReference type="InterPro" id="IPR006145">
    <property type="entry name" value="PsdUridine_synth_RsuA/RluA"/>
</dbReference>
<comment type="caution">
    <text evidence="6">The sequence shown here is derived from an EMBL/GenBank/DDBJ whole genome shotgun (WGS) entry which is preliminary data.</text>
</comment>
<evidence type="ECO:0000256" key="2">
    <source>
        <dbReference type="ARBA" id="ARBA00023235"/>
    </source>
</evidence>
<organism evidence="6 7">
    <name type="scientific">Fusibacter tunisiensis</name>
    <dbReference type="NCBI Taxonomy" id="1008308"/>
    <lineage>
        <taxon>Bacteria</taxon>
        <taxon>Bacillati</taxon>
        <taxon>Bacillota</taxon>
        <taxon>Clostridia</taxon>
        <taxon>Eubacteriales</taxon>
        <taxon>Eubacteriales Family XII. Incertae Sedis</taxon>
        <taxon>Fusibacter</taxon>
    </lineage>
</organism>
<proteinExistence type="inferred from homology"/>
<dbReference type="NCBIfam" id="TIGR00093">
    <property type="entry name" value="pseudouridine synthase"/>
    <property type="match status" value="1"/>
</dbReference>
<evidence type="ECO:0000256" key="1">
    <source>
        <dbReference type="ARBA" id="ARBA00008348"/>
    </source>
</evidence>
<dbReference type="InterPro" id="IPR036986">
    <property type="entry name" value="S4_RNA-bd_sf"/>
</dbReference>
<dbReference type="CDD" id="cd02554">
    <property type="entry name" value="PseudoU_synth_RluF"/>
    <property type="match status" value="1"/>
</dbReference>
<dbReference type="Proteomes" id="UP000767854">
    <property type="component" value="Unassembled WGS sequence"/>
</dbReference>
<dbReference type="EC" id="5.4.99.-" evidence="4"/>
<evidence type="ECO:0000256" key="4">
    <source>
        <dbReference type="RuleBase" id="RU003887"/>
    </source>
</evidence>
<dbReference type="Pfam" id="PF00849">
    <property type="entry name" value="PseudoU_synth_2"/>
    <property type="match status" value="1"/>
</dbReference>
<reference evidence="6 7" key="1">
    <citation type="submission" date="2021-01" db="EMBL/GenBank/DDBJ databases">
        <title>Genomic Encyclopedia of Type Strains, Phase IV (KMG-IV): sequencing the most valuable type-strain genomes for metagenomic binning, comparative biology and taxonomic classification.</title>
        <authorList>
            <person name="Goeker M."/>
        </authorList>
    </citation>
    <scope>NUCLEOTIDE SEQUENCE [LARGE SCALE GENOMIC DNA]</scope>
    <source>
        <strain evidence="6 7">DSM 24436</strain>
    </source>
</reference>
<dbReference type="InterPro" id="IPR018496">
    <property type="entry name" value="PsdUridine_synth_RsuA/RluB_CS"/>
</dbReference>
<keyword evidence="3" id="KW-0694">RNA-binding</keyword>
<evidence type="ECO:0000256" key="3">
    <source>
        <dbReference type="PROSITE-ProRule" id="PRU00182"/>
    </source>
</evidence>
<dbReference type="InterPro" id="IPR020103">
    <property type="entry name" value="PsdUridine_synth_cat_dom_sf"/>
</dbReference>
<dbReference type="RefSeq" id="WP_204664377.1">
    <property type="nucleotide sequence ID" value="NZ_JAFBDT010000013.1"/>
</dbReference>
<dbReference type="InterPro" id="IPR050343">
    <property type="entry name" value="RsuA_PseudoU_synthase"/>
</dbReference>
<gene>
    <name evidence="6" type="ORF">JOC49_001742</name>
</gene>
<protein>
    <recommendedName>
        <fullName evidence="4">Pseudouridine synthase</fullName>
        <ecNumber evidence="4">5.4.99.-</ecNumber>
    </recommendedName>
</protein>
<dbReference type="InterPro" id="IPR002942">
    <property type="entry name" value="S4_RNA-bd"/>
</dbReference>
<name>A0ABS2MS32_9FIRM</name>
<dbReference type="GO" id="GO:0160138">
    <property type="term" value="F:23S rRNA pseudouridine(2604) synthase activity"/>
    <property type="evidence" value="ECO:0007669"/>
    <property type="project" value="UniProtKB-EC"/>
</dbReference>
<dbReference type="PANTHER" id="PTHR47683">
    <property type="entry name" value="PSEUDOURIDINE SYNTHASE FAMILY PROTEIN-RELATED"/>
    <property type="match status" value="1"/>
</dbReference>
<evidence type="ECO:0000313" key="7">
    <source>
        <dbReference type="Proteomes" id="UP000767854"/>
    </source>
</evidence>
<keyword evidence="2 4" id="KW-0413">Isomerase</keyword>
<dbReference type="PROSITE" id="PS01149">
    <property type="entry name" value="PSI_RSU"/>
    <property type="match status" value="1"/>
</dbReference>
<evidence type="ECO:0000259" key="5">
    <source>
        <dbReference type="SMART" id="SM00363"/>
    </source>
</evidence>
<feature type="domain" description="RNA-binding S4" evidence="5">
    <location>
        <begin position="1"/>
        <end position="59"/>
    </location>
</feature>
<dbReference type="Gene3D" id="3.10.290.10">
    <property type="entry name" value="RNA-binding S4 domain"/>
    <property type="match status" value="1"/>
</dbReference>
<dbReference type="EMBL" id="JAFBDT010000013">
    <property type="protein sequence ID" value="MBM7562199.1"/>
    <property type="molecule type" value="Genomic_DNA"/>
</dbReference>